<keyword evidence="1 2" id="KW-0732">Signal</keyword>
<feature type="chain" id="PRO_5003467050" evidence="2">
    <location>
        <begin position="25"/>
        <end position="277"/>
    </location>
</feature>
<dbReference type="PROSITE" id="PS51257">
    <property type="entry name" value="PROKAR_LIPOPROTEIN"/>
    <property type="match status" value="1"/>
</dbReference>
<evidence type="ECO:0000313" key="4">
    <source>
        <dbReference type="EMBL" id="AEQ22769.1"/>
    </source>
</evidence>
<sequence>MMKINRVKKWTAVLTVVAAVVALAGCGNDKKEGNVPHKEAQKIVVATRGTAKPFTYTDDKGNLTGYDVEILKEVERRDPSLHFEFKAMAVDAAIVAMNSKQVDAIANQMRRNPAREGKYLYTNVPNNYTARKLVVKEGRTDIKSLDDLKGKKVALTANSEFRDLINDLNKKNGNAIEAIYSDKGSAENLNLVATGRADAAGEYEYVVAAARKDKNLPVVSVGPVFQSVPTYFMFRKDPKFESVIQKIDKVLKEMQADGTLKKLSEQYLGKDYTVQPK</sequence>
<dbReference type="SUPFAM" id="SSF53850">
    <property type="entry name" value="Periplasmic binding protein-like II"/>
    <property type="match status" value="1"/>
</dbReference>
<proteinExistence type="predicted"/>
<gene>
    <name evidence="4" type="ordered locus">Acin_1551</name>
</gene>
<dbReference type="InParanoid" id="G4Q2W3"/>
<evidence type="ECO:0000313" key="5">
    <source>
        <dbReference type="Proteomes" id="UP000007093"/>
    </source>
</evidence>
<evidence type="ECO:0000256" key="1">
    <source>
        <dbReference type="ARBA" id="ARBA00022729"/>
    </source>
</evidence>
<dbReference type="EMBL" id="CP003058">
    <property type="protein sequence ID" value="AEQ22769.1"/>
    <property type="molecule type" value="Genomic_DNA"/>
</dbReference>
<dbReference type="InterPro" id="IPR001638">
    <property type="entry name" value="Solute-binding_3/MltF_N"/>
</dbReference>
<accession>G4Q2W3</accession>
<dbReference type="HOGENOM" id="CLU_019602_18_5_9"/>
<dbReference type="PANTHER" id="PTHR35936">
    <property type="entry name" value="MEMBRANE-BOUND LYTIC MUREIN TRANSGLYCOSYLASE F"/>
    <property type="match status" value="1"/>
</dbReference>
<organism evidence="4 5">
    <name type="scientific">Acidaminococcus intestini (strain RyC-MR95)</name>
    <dbReference type="NCBI Taxonomy" id="568816"/>
    <lineage>
        <taxon>Bacteria</taxon>
        <taxon>Bacillati</taxon>
        <taxon>Bacillota</taxon>
        <taxon>Negativicutes</taxon>
        <taxon>Acidaminococcales</taxon>
        <taxon>Acidaminococcaceae</taxon>
        <taxon>Acidaminococcus</taxon>
    </lineage>
</organism>
<dbReference type="RefSeq" id="WP_014128698.1">
    <property type="nucleotide sequence ID" value="NC_016077.1"/>
</dbReference>
<keyword evidence="5" id="KW-1185">Reference proteome</keyword>
<dbReference type="Proteomes" id="UP000007093">
    <property type="component" value="Chromosome"/>
</dbReference>
<dbReference type="Gene3D" id="3.40.190.10">
    <property type="entry name" value="Periplasmic binding protein-like II"/>
    <property type="match status" value="2"/>
</dbReference>
<evidence type="ECO:0000256" key="2">
    <source>
        <dbReference type="SAM" id="SignalP"/>
    </source>
</evidence>
<feature type="signal peptide" evidence="2">
    <location>
        <begin position="1"/>
        <end position="24"/>
    </location>
</feature>
<dbReference type="KEGG" id="ain:Acin_1551"/>
<reference evidence="4 5" key="1">
    <citation type="journal article" date="2011" name="J. Bacteriol.">
        <title>Complete genome sequence of Acidaminococcus intestini RYC-MR95, a Gram-negative bacterium from the phylum Firmicutes.</title>
        <authorList>
            <person name="D'Auria G."/>
            <person name="Galan J.C."/>
            <person name="Rodriguez-Alcayna M."/>
            <person name="Moya A."/>
            <person name="Baquero F."/>
            <person name="Latorre A."/>
        </authorList>
    </citation>
    <scope>NUCLEOTIDE SEQUENCE [LARGE SCALE GENOMIC DNA]</scope>
    <source>
        <strain evidence="4 5">RyC-MR95</strain>
    </source>
</reference>
<dbReference type="STRING" id="568816.Acin_1551"/>
<dbReference type="AlphaFoldDB" id="G4Q2W3"/>
<dbReference type="eggNOG" id="COG0834">
    <property type="taxonomic scope" value="Bacteria"/>
</dbReference>
<dbReference type="SMART" id="SM00062">
    <property type="entry name" value="PBPb"/>
    <property type="match status" value="1"/>
</dbReference>
<dbReference type="PATRIC" id="fig|568816.4.peg.1505"/>
<dbReference type="PANTHER" id="PTHR35936:SF18">
    <property type="entry name" value="L-CYSTINE-BINDING PROTEIN TCYJ"/>
    <property type="match status" value="1"/>
</dbReference>
<dbReference type="FunCoup" id="G4Q2W3">
    <property type="interactions" value="44"/>
</dbReference>
<dbReference type="Pfam" id="PF00497">
    <property type="entry name" value="SBP_bac_3"/>
    <property type="match status" value="1"/>
</dbReference>
<dbReference type="GeneID" id="92878333"/>
<name>G4Q2W3_ACIIR</name>
<protein>
    <submittedName>
        <fullName evidence="4">L-cystine-binding protein tcyJ</fullName>
    </submittedName>
</protein>
<evidence type="ECO:0000259" key="3">
    <source>
        <dbReference type="SMART" id="SM00062"/>
    </source>
</evidence>
<feature type="domain" description="Solute-binding protein family 3/N-terminal" evidence="3">
    <location>
        <begin position="42"/>
        <end position="271"/>
    </location>
</feature>